<keyword evidence="2" id="KW-1185">Reference proteome</keyword>
<comment type="caution">
    <text evidence="1">The sequence shown here is derived from an EMBL/GenBank/DDBJ whole genome shotgun (WGS) entry which is preliminary data.</text>
</comment>
<proteinExistence type="predicted"/>
<dbReference type="Proteomes" id="UP000800093">
    <property type="component" value="Unassembled WGS sequence"/>
</dbReference>
<dbReference type="AlphaFoldDB" id="A0A9P4JZ40"/>
<protein>
    <submittedName>
        <fullName evidence="1">Uncharacterized protein</fullName>
    </submittedName>
</protein>
<reference evidence="2" key="1">
    <citation type="journal article" date="2020" name="Stud. Mycol.">
        <title>101 Dothideomycetes genomes: A test case for predicting lifestyles and emergence of pathogens.</title>
        <authorList>
            <person name="Haridas S."/>
            <person name="Albert R."/>
            <person name="Binder M."/>
            <person name="Bloem J."/>
            <person name="LaButti K."/>
            <person name="Salamov A."/>
            <person name="Andreopoulos B."/>
            <person name="Baker S."/>
            <person name="Barry K."/>
            <person name="Bills G."/>
            <person name="Bluhm B."/>
            <person name="Cannon C."/>
            <person name="Castanera R."/>
            <person name="Culley D."/>
            <person name="Daum C."/>
            <person name="Ezra D."/>
            <person name="Gonzalez J."/>
            <person name="Henrissat B."/>
            <person name="Kuo A."/>
            <person name="Liang C."/>
            <person name="Lipzen A."/>
            <person name="Lutzoni F."/>
            <person name="Magnuson J."/>
            <person name="Mondo S."/>
            <person name="Nolan M."/>
            <person name="Ohm R."/>
            <person name="Pangilinan J."/>
            <person name="Park H.-J."/>
            <person name="Ramirez L."/>
            <person name="Alfaro M."/>
            <person name="Sun H."/>
            <person name="Tritt A."/>
            <person name="Yoshinaga Y."/>
            <person name="Zwiers L.-H."/>
            <person name="Turgeon B."/>
            <person name="Goodwin S."/>
            <person name="Spatafora J."/>
            <person name="Crous P."/>
            <person name="Grigoriev I."/>
        </authorList>
    </citation>
    <scope>NUCLEOTIDE SEQUENCE [LARGE SCALE GENOMIC DNA]</scope>
    <source>
        <strain evidence="2">CBS 304.66</strain>
    </source>
</reference>
<gene>
    <name evidence="1" type="ORF">CC78DRAFT_536791</name>
</gene>
<accession>A0A9P4JZ40</accession>
<sequence>MHLPAPWGGGSPVCLVPRASQPSLLLCTAPVVLPLPLAGSCRSLELPEHFTTSRHSSPVGPHTLDGGGAVNLEITVHRGPCSVIASQDIQLIDRESGFTAHRPAASRTLILTPKAGIQATVRVPLSSSDMQRP</sequence>
<organism evidence="1 2">
    <name type="scientific">Lojkania enalia</name>
    <dbReference type="NCBI Taxonomy" id="147567"/>
    <lineage>
        <taxon>Eukaryota</taxon>
        <taxon>Fungi</taxon>
        <taxon>Dikarya</taxon>
        <taxon>Ascomycota</taxon>
        <taxon>Pezizomycotina</taxon>
        <taxon>Dothideomycetes</taxon>
        <taxon>Pleosporomycetidae</taxon>
        <taxon>Pleosporales</taxon>
        <taxon>Pleosporales incertae sedis</taxon>
        <taxon>Lojkania</taxon>
    </lineage>
</organism>
<dbReference type="EMBL" id="ML986696">
    <property type="protein sequence ID" value="KAF2259884.1"/>
    <property type="molecule type" value="Genomic_DNA"/>
</dbReference>
<evidence type="ECO:0000313" key="2">
    <source>
        <dbReference type="Proteomes" id="UP000800093"/>
    </source>
</evidence>
<name>A0A9P4JZ40_9PLEO</name>
<evidence type="ECO:0000313" key="1">
    <source>
        <dbReference type="EMBL" id="KAF2259884.1"/>
    </source>
</evidence>